<dbReference type="GO" id="GO:0005829">
    <property type="term" value="C:cytosol"/>
    <property type="evidence" value="ECO:0007669"/>
    <property type="project" value="TreeGrafter"/>
</dbReference>
<dbReference type="InterPro" id="IPR015424">
    <property type="entry name" value="PyrdxlP-dep_Trfase"/>
</dbReference>
<dbReference type="GO" id="GO:0006545">
    <property type="term" value="P:glycine biosynthetic process"/>
    <property type="evidence" value="ECO:0007669"/>
    <property type="project" value="TreeGrafter"/>
</dbReference>
<dbReference type="FunFam" id="3.40.640.10:FF:000030">
    <property type="entry name" value="Low-specificity L-threonine aldolase"/>
    <property type="match status" value="1"/>
</dbReference>
<name>A0A9W6W8F4_9ACTN</name>
<evidence type="ECO:0000256" key="2">
    <source>
        <dbReference type="ARBA" id="ARBA00006966"/>
    </source>
</evidence>
<gene>
    <name evidence="7" type="primary">ltaA</name>
    <name evidence="7" type="ORF">Afil01_23460</name>
</gene>
<evidence type="ECO:0000313" key="8">
    <source>
        <dbReference type="Proteomes" id="UP001165079"/>
    </source>
</evidence>
<reference evidence="7" key="1">
    <citation type="submission" date="2023-03" db="EMBL/GenBank/DDBJ databases">
        <title>Actinorhabdospora filicis NBRC 111898.</title>
        <authorList>
            <person name="Ichikawa N."/>
            <person name="Sato H."/>
            <person name="Tonouchi N."/>
        </authorList>
    </citation>
    <scope>NUCLEOTIDE SEQUENCE</scope>
    <source>
        <strain evidence="7">NBRC 111898</strain>
    </source>
</reference>
<dbReference type="Gene3D" id="3.40.640.10">
    <property type="entry name" value="Type I PLP-dependent aspartate aminotransferase-like (Major domain)"/>
    <property type="match status" value="1"/>
</dbReference>
<comment type="cofactor">
    <cofactor evidence="1">
        <name>pyridoxal 5'-phosphate</name>
        <dbReference type="ChEBI" id="CHEBI:597326"/>
    </cofactor>
</comment>
<comment type="similarity">
    <text evidence="2">Belongs to the threonine aldolase family.</text>
</comment>
<dbReference type="SUPFAM" id="SSF53383">
    <property type="entry name" value="PLP-dependent transferases"/>
    <property type="match status" value="1"/>
</dbReference>
<dbReference type="InterPro" id="IPR015422">
    <property type="entry name" value="PyrdxlP-dep_Trfase_small"/>
</dbReference>
<dbReference type="NCBIfam" id="NF007825">
    <property type="entry name" value="PRK10534.1"/>
    <property type="match status" value="1"/>
</dbReference>
<feature type="modified residue" description="N6-(pyridoxal phosphate)lysine" evidence="5">
    <location>
        <position position="202"/>
    </location>
</feature>
<evidence type="ECO:0000256" key="3">
    <source>
        <dbReference type="ARBA" id="ARBA00022898"/>
    </source>
</evidence>
<organism evidence="7 8">
    <name type="scientific">Actinorhabdospora filicis</name>
    <dbReference type="NCBI Taxonomy" id="1785913"/>
    <lineage>
        <taxon>Bacteria</taxon>
        <taxon>Bacillati</taxon>
        <taxon>Actinomycetota</taxon>
        <taxon>Actinomycetes</taxon>
        <taxon>Micromonosporales</taxon>
        <taxon>Micromonosporaceae</taxon>
        <taxon>Actinorhabdospora</taxon>
    </lineage>
</organism>
<dbReference type="PANTHER" id="PTHR48097">
    <property type="entry name" value="L-THREONINE ALDOLASE-RELATED"/>
    <property type="match status" value="1"/>
</dbReference>
<dbReference type="GO" id="GO:0006567">
    <property type="term" value="P:L-threonine catabolic process"/>
    <property type="evidence" value="ECO:0007669"/>
    <property type="project" value="TreeGrafter"/>
</dbReference>
<dbReference type="InterPro" id="IPR015421">
    <property type="entry name" value="PyrdxlP-dep_Trfase_major"/>
</dbReference>
<accession>A0A9W6W8F4</accession>
<feature type="domain" description="Aromatic amino acid beta-eliminating lyase/threonine aldolase" evidence="6">
    <location>
        <begin position="3"/>
        <end position="288"/>
    </location>
</feature>
<dbReference type="NCBIfam" id="NF041359">
    <property type="entry name" value="GntG_guanitoxin"/>
    <property type="match status" value="1"/>
</dbReference>
<comment type="caution">
    <text evidence="7">The sequence shown here is derived from an EMBL/GenBank/DDBJ whole genome shotgun (WGS) entry which is preliminary data.</text>
</comment>
<evidence type="ECO:0000259" key="6">
    <source>
        <dbReference type="Pfam" id="PF01212"/>
    </source>
</evidence>
<sequence>MIELRSDTFTLPTEAMLDAMRHAALGDDVYGEDPTVNRLEDRAAELLGKESGLFLPSGTMANLTALLAWTPRGGRIIVGDESDIYCYEAGGASVVGGAVYHPVRTQADGTLSLADLEVPFEDDPEDPQFAVPALLCLENTHNRCGGIPLPLPYLDEIRRFADAKGIALHMDGARVFNAAAALDVPVATVVAAADTVQFCLSKGLGAPIGSMLVGPRDVIARARRLRKMLGGGMRQAGLIAAAGLVALEESPARLHEDHANARRLAAGLSSVEGLKVHPVHTNIVFFEVLDPEYPWRRLVAEAAAVGVGIAELGHGRIRAVTHCGVTAGDVEVAVERLAGVVGVRG</sequence>
<dbReference type="Proteomes" id="UP001165079">
    <property type="component" value="Unassembled WGS sequence"/>
</dbReference>
<dbReference type="RefSeq" id="WP_285662640.1">
    <property type="nucleotide sequence ID" value="NZ_BSTX01000001.1"/>
</dbReference>
<dbReference type="InterPro" id="IPR001597">
    <property type="entry name" value="ArAA_b-elim_lyase/Thr_aldolase"/>
</dbReference>
<protein>
    <submittedName>
        <fullName evidence="7">Threonine aldolase</fullName>
    </submittedName>
</protein>
<dbReference type="PIRSF" id="PIRSF017617">
    <property type="entry name" value="Thr_aldolase"/>
    <property type="match status" value="1"/>
</dbReference>
<keyword evidence="8" id="KW-1185">Reference proteome</keyword>
<dbReference type="AlphaFoldDB" id="A0A9W6W8F4"/>
<keyword evidence="4" id="KW-0456">Lyase</keyword>
<dbReference type="GO" id="GO:0008732">
    <property type="term" value="F:L-allo-threonine aldolase activity"/>
    <property type="evidence" value="ECO:0007669"/>
    <property type="project" value="TreeGrafter"/>
</dbReference>
<dbReference type="EMBL" id="BSTX01000001">
    <property type="protein sequence ID" value="GLZ77539.1"/>
    <property type="molecule type" value="Genomic_DNA"/>
</dbReference>
<evidence type="ECO:0000256" key="4">
    <source>
        <dbReference type="ARBA" id="ARBA00023239"/>
    </source>
</evidence>
<evidence type="ECO:0000313" key="7">
    <source>
        <dbReference type="EMBL" id="GLZ77539.1"/>
    </source>
</evidence>
<dbReference type="Gene3D" id="3.90.1150.10">
    <property type="entry name" value="Aspartate Aminotransferase, domain 1"/>
    <property type="match status" value="1"/>
</dbReference>
<evidence type="ECO:0000256" key="1">
    <source>
        <dbReference type="ARBA" id="ARBA00001933"/>
    </source>
</evidence>
<keyword evidence="3" id="KW-0663">Pyridoxal phosphate</keyword>
<dbReference type="Pfam" id="PF01212">
    <property type="entry name" value="Beta_elim_lyase"/>
    <property type="match status" value="1"/>
</dbReference>
<dbReference type="InterPro" id="IPR023603">
    <property type="entry name" value="Low_specificity_L-TA-like"/>
</dbReference>
<evidence type="ECO:0000256" key="5">
    <source>
        <dbReference type="PIRSR" id="PIRSR017617-1"/>
    </source>
</evidence>
<dbReference type="PANTHER" id="PTHR48097:SF9">
    <property type="entry name" value="L-THREONINE ALDOLASE"/>
    <property type="match status" value="1"/>
</dbReference>
<proteinExistence type="inferred from homology"/>